<dbReference type="GO" id="GO:0034204">
    <property type="term" value="P:lipid translocation"/>
    <property type="evidence" value="ECO:0007669"/>
    <property type="project" value="TreeGrafter"/>
</dbReference>
<keyword evidence="7 8" id="KW-0472">Membrane</keyword>
<comment type="similarity">
    <text evidence="8 9">Belongs to the MurJ/MviN family.</text>
</comment>
<keyword evidence="8 9" id="KW-0961">Cell wall biogenesis/degradation</keyword>
<dbReference type="GO" id="GO:0009252">
    <property type="term" value="P:peptidoglycan biosynthetic process"/>
    <property type="evidence" value="ECO:0007669"/>
    <property type="project" value="UniProtKB-UniRule"/>
</dbReference>
<dbReference type="GO" id="GO:0005886">
    <property type="term" value="C:plasma membrane"/>
    <property type="evidence" value="ECO:0007669"/>
    <property type="project" value="UniProtKB-SubCell"/>
</dbReference>
<accession>A0A2H0W259</accession>
<feature type="transmembrane region" description="Helical" evidence="8">
    <location>
        <begin position="488"/>
        <end position="509"/>
    </location>
</feature>
<evidence type="ECO:0000256" key="7">
    <source>
        <dbReference type="ARBA" id="ARBA00023136"/>
    </source>
</evidence>
<evidence type="ECO:0000256" key="2">
    <source>
        <dbReference type="ARBA" id="ARBA00022475"/>
    </source>
</evidence>
<keyword evidence="4 8" id="KW-0133">Cell shape</keyword>
<evidence type="ECO:0000256" key="9">
    <source>
        <dbReference type="PIRNR" id="PIRNR002869"/>
    </source>
</evidence>
<feature type="transmembrane region" description="Helical" evidence="8">
    <location>
        <begin position="101"/>
        <end position="128"/>
    </location>
</feature>
<evidence type="ECO:0000256" key="1">
    <source>
        <dbReference type="ARBA" id="ARBA00004651"/>
    </source>
</evidence>
<evidence type="ECO:0000256" key="6">
    <source>
        <dbReference type="ARBA" id="ARBA00022989"/>
    </source>
</evidence>
<feature type="transmembrane region" description="Helical" evidence="8">
    <location>
        <begin position="328"/>
        <end position="351"/>
    </location>
</feature>
<dbReference type="EMBL" id="PEZZ01000006">
    <property type="protein sequence ID" value="PIS05452.1"/>
    <property type="molecule type" value="Genomic_DNA"/>
</dbReference>
<keyword evidence="6 8" id="KW-1133">Transmembrane helix</keyword>
<dbReference type="Proteomes" id="UP000230935">
    <property type="component" value="Unassembled WGS sequence"/>
</dbReference>
<dbReference type="GO" id="GO:0071555">
    <property type="term" value="P:cell wall organization"/>
    <property type="evidence" value="ECO:0007669"/>
    <property type="project" value="UniProtKB-UniRule"/>
</dbReference>
<keyword evidence="8 9" id="KW-0813">Transport</keyword>
<sequence>MVLRTLFNGKTQSITSAAIIIAGATLASRALGVFRDRILAGQFGAGIELDIYYASFRIPDLVFNLLVLGAISAGFIPIFLSHLEDGFISKLTKNSDKAWRLANLVINTLFLVLVAVSLILIVFSPLIMRLIAPGFDQETLALTVKVTRIMYLSPILLGLSSILGGILQTFHRFFVYSLAPIAYNVGIIIGALFLSPIFGVMGLAYGVVLGAAAHLLIQIPTVLHLGYRWQWIFDWHDKGLRQMAKIMLPRTLSLAVNQLNLIAMTIIASLLAAGSITIFNLANNLQSFPLGLFGISFAVAAFPSLSLLATKKGHKDFIYRFSITVRQILFLIIPASILLIVLRAQVVRVVLGTGLFDWSDTVLTIQTLTFFSLSLFAQALIPLVVRAFFALHDSKTPFFSGLIGALVNIVLALQFVKVFDVAGLALAFSVGSVVNFTILWIALDSKLGQLKTYSILYATGKMLIAALYMGIVGQGIEYFIEPFTGTQTFLGLLGQSVAVVIGSAIVYFLTLRWLKSAELDLFISSFKKRFLKKSRNLDLTEAENI</sequence>
<evidence type="ECO:0000256" key="5">
    <source>
        <dbReference type="ARBA" id="ARBA00022984"/>
    </source>
</evidence>
<proteinExistence type="inferred from homology"/>
<dbReference type="AlphaFoldDB" id="A0A2H0W259"/>
<feature type="transmembrane region" description="Helical" evidence="8">
    <location>
        <begin position="259"/>
        <end position="282"/>
    </location>
</feature>
<feature type="transmembrane region" description="Helical" evidence="8">
    <location>
        <begin position="363"/>
        <end position="385"/>
    </location>
</feature>
<evidence type="ECO:0000256" key="8">
    <source>
        <dbReference type="HAMAP-Rule" id="MF_02078"/>
    </source>
</evidence>
<dbReference type="PIRSF" id="PIRSF002869">
    <property type="entry name" value="MviN"/>
    <property type="match status" value="1"/>
</dbReference>
<feature type="transmembrane region" description="Helical" evidence="8">
    <location>
        <begin position="12"/>
        <end position="31"/>
    </location>
</feature>
<comment type="function">
    <text evidence="8 9">Involved in peptidoglycan biosynthesis. Transports lipid-linked peptidoglycan precursors from the inner to the outer leaflet of the cytoplasmic membrane.</text>
</comment>
<dbReference type="CDD" id="cd13123">
    <property type="entry name" value="MATE_MurJ_like"/>
    <property type="match status" value="1"/>
</dbReference>
<dbReference type="PRINTS" id="PR01806">
    <property type="entry name" value="VIRFACTRMVIN"/>
</dbReference>
<dbReference type="PANTHER" id="PTHR47019">
    <property type="entry name" value="LIPID II FLIPPASE MURJ"/>
    <property type="match status" value="1"/>
</dbReference>
<evidence type="ECO:0000313" key="11">
    <source>
        <dbReference type="Proteomes" id="UP000230935"/>
    </source>
</evidence>
<dbReference type="UniPathway" id="UPA00219"/>
<keyword evidence="3 8" id="KW-0812">Transmembrane</keyword>
<dbReference type="NCBIfam" id="TIGR01695">
    <property type="entry name" value="murJ_mviN"/>
    <property type="match status" value="1"/>
</dbReference>
<feature type="transmembrane region" description="Helical" evidence="8">
    <location>
        <begin position="174"/>
        <end position="197"/>
    </location>
</feature>
<comment type="subcellular location">
    <subcellularLocation>
        <location evidence="1 8">Cell membrane</location>
        <topology evidence="1 8">Multi-pass membrane protein</topology>
    </subcellularLocation>
</comment>
<name>A0A2H0W259_9BACT</name>
<dbReference type="Pfam" id="PF03023">
    <property type="entry name" value="MurJ"/>
    <property type="match status" value="1"/>
</dbReference>
<keyword evidence="2 8" id="KW-1003">Cell membrane</keyword>
<feature type="transmembrane region" description="Helical" evidence="8">
    <location>
        <begin position="148"/>
        <end position="167"/>
    </location>
</feature>
<dbReference type="HAMAP" id="MF_02078">
    <property type="entry name" value="MurJ_MviN"/>
    <property type="match status" value="1"/>
</dbReference>
<reference evidence="11" key="1">
    <citation type="submission" date="2017-09" db="EMBL/GenBank/DDBJ databases">
        <title>Depth-based differentiation of microbial function through sediment-hosted aquifers and enrichment of novel symbionts in the deep terrestrial subsurface.</title>
        <authorList>
            <person name="Probst A.J."/>
            <person name="Ladd B."/>
            <person name="Jarett J.K."/>
            <person name="Geller-Mcgrath D.E."/>
            <person name="Sieber C.M.K."/>
            <person name="Emerson J.B."/>
            <person name="Anantharaman K."/>
            <person name="Thomas B.C."/>
            <person name="Malmstrom R."/>
            <person name="Stieglmeier M."/>
            <person name="Klingl A."/>
            <person name="Woyke T."/>
            <person name="Ryan C.M."/>
            <person name="Banfield J.F."/>
        </authorList>
    </citation>
    <scope>NUCLEOTIDE SEQUENCE [LARGE SCALE GENOMIC DNA]</scope>
</reference>
<feature type="transmembrane region" description="Helical" evidence="8">
    <location>
        <begin position="397"/>
        <end position="416"/>
    </location>
</feature>
<feature type="transmembrane region" description="Helical" evidence="8">
    <location>
        <begin position="422"/>
        <end position="443"/>
    </location>
</feature>
<comment type="caution">
    <text evidence="10">The sequence shown here is derived from an EMBL/GenBank/DDBJ whole genome shotgun (WGS) entry which is preliminary data.</text>
</comment>
<feature type="transmembrane region" description="Helical" evidence="8">
    <location>
        <begin position="455"/>
        <end position="476"/>
    </location>
</feature>
<feature type="transmembrane region" description="Helical" evidence="8">
    <location>
        <begin position="288"/>
        <end position="308"/>
    </location>
</feature>
<feature type="transmembrane region" description="Helical" evidence="8">
    <location>
        <begin position="61"/>
        <end position="80"/>
    </location>
</feature>
<evidence type="ECO:0000256" key="4">
    <source>
        <dbReference type="ARBA" id="ARBA00022960"/>
    </source>
</evidence>
<protein>
    <recommendedName>
        <fullName evidence="8">Probable lipid II flippase MurJ</fullName>
    </recommendedName>
</protein>
<organism evidence="10 11">
    <name type="scientific">Candidatus Buchananbacteria bacterium CG10_big_fil_rev_8_21_14_0_10_42_9</name>
    <dbReference type="NCBI Taxonomy" id="1974526"/>
    <lineage>
        <taxon>Bacteria</taxon>
        <taxon>Candidatus Buchananiibacteriota</taxon>
    </lineage>
</organism>
<dbReference type="PANTHER" id="PTHR47019:SF1">
    <property type="entry name" value="LIPID II FLIPPASE MURJ"/>
    <property type="match status" value="1"/>
</dbReference>
<dbReference type="InterPro" id="IPR004268">
    <property type="entry name" value="MurJ"/>
</dbReference>
<evidence type="ECO:0000256" key="3">
    <source>
        <dbReference type="ARBA" id="ARBA00022692"/>
    </source>
</evidence>
<evidence type="ECO:0000313" key="10">
    <source>
        <dbReference type="EMBL" id="PIS05452.1"/>
    </source>
</evidence>
<dbReference type="GO" id="GO:0015648">
    <property type="term" value="F:lipid-linked peptidoglycan transporter activity"/>
    <property type="evidence" value="ECO:0007669"/>
    <property type="project" value="UniProtKB-UniRule"/>
</dbReference>
<gene>
    <name evidence="10" type="primary">mviN</name>
    <name evidence="8" type="synonym">murJ</name>
    <name evidence="10" type="ORF">COT81_00960</name>
</gene>
<dbReference type="InterPro" id="IPR051050">
    <property type="entry name" value="Lipid_II_flippase_MurJ/MviN"/>
</dbReference>
<feature type="transmembrane region" description="Helical" evidence="8">
    <location>
        <begin position="203"/>
        <end position="223"/>
    </location>
</feature>
<dbReference type="GO" id="GO:0008360">
    <property type="term" value="P:regulation of cell shape"/>
    <property type="evidence" value="ECO:0007669"/>
    <property type="project" value="UniProtKB-UniRule"/>
</dbReference>
<comment type="pathway">
    <text evidence="8">Cell wall biogenesis; peptidoglycan biosynthesis.</text>
</comment>
<keyword evidence="5 8" id="KW-0573">Peptidoglycan synthesis</keyword>